<evidence type="ECO:0008006" key="4">
    <source>
        <dbReference type="Google" id="ProtNLM"/>
    </source>
</evidence>
<keyword evidence="1" id="KW-0732">Signal</keyword>
<accession>A0A245ZPB5</accession>
<proteinExistence type="predicted"/>
<reference evidence="2 3" key="1">
    <citation type="submission" date="2017-03" db="EMBL/GenBank/DDBJ databases">
        <title>Genome sequence of Sphingomonas dokdonensis DSM 21029.</title>
        <authorList>
            <person name="Poehlein A."/>
            <person name="Wuebbeler J.H."/>
            <person name="Steinbuechel A."/>
            <person name="Daniel R."/>
        </authorList>
    </citation>
    <scope>NUCLEOTIDE SEQUENCE [LARGE SCALE GENOMIC DNA]</scope>
    <source>
        <strain evidence="2 3">DSM 21029</strain>
    </source>
</reference>
<dbReference type="OrthoDB" id="7574246at2"/>
<comment type="caution">
    <text evidence="2">The sequence shown here is derived from an EMBL/GenBank/DDBJ whole genome shotgun (WGS) entry which is preliminary data.</text>
</comment>
<keyword evidence="3" id="KW-1185">Reference proteome</keyword>
<gene>
    <name evidence="2" type="ORF">SPDO_16040</name>
</gene>
<name>A0A245ZPB5_9SPHN</name>
<dbReference type="RefSeq" id="WP_088366908.1">
    <property type="nucleotide sequence ID" value="NZ_NBBI01000002.1"/>
</dbReference>
<sequence>MIVPGRLAAPVLILAGAACSQAAPANRHQLQARLSSIPNKCGVEKVRLTATSAATVTMELPGDMSSAEAEKASACIAAEVKKISGASLAPHGAGAAAAE</sequence>
<dbReference type="AlphaFoldDB" id="A0A245ZPB5"/>
<evidence type="ECO:0000313" key="2">
    <source>
        <dbReference type="EMBL" id="OWK31594.1"/>
    </source>
</evidence>
<feature type="chain" id="PRO_5012783452" description="BON domain-containing protein" evidence="1">
    <location>
        <begin position="23"/>
        <end position="99"/>
    </location>
</feature>
<dbReference type="PROSITE" id="PS51257">
    <property type="entry name" value="PROKAR_LIPOPROTEIN"/>
    <property type="match status" value="1"/>
</dbReference>
<protein>
    <recommendedName>
        <fullName evidence="4">BON domain-containing protein</fullName>
    </recommendedName>
</protein>
<dbReference type="EMBL" id="NBBI01000002">
    <property type="protein sequence ID" value="OWK31594.1"/>
    <property type="molecule type" value="Genomic_DNA"/>
</dbReference>
<organism evidence="2 3">
    <name type="scientific">Sphingomonas dokdonensis</name>
    <dbReference type="NCBI Taxonomy" id="344880"/>
    <lineage>
        <taxon>Bacteria</taxon>
        <taxon>Pseudomonadati</taxon>
        <taxon>Pseudomonadota</taxon>
        <taxon>Alphaproteobacteria</taxon>
        <taxon>Sphingomonadales</taxon>
        <taxon>Sphingomonadaceae</taxon>
        <taxon>Sphingomonas</taxon>
    </lineage>
</organism>
<dbReference type="Proteomes" id="UP000197290">
    <property type="component" value="Unassembled WGS sequence"/>
</dbReference>
<feature type="signal peptide" evidence="1">
    <location>
        <begin position="1"/>
        <end position="22"/>
    </location>
</feature>
<evidence type="ECO:0000313" key="3">
    <source>
        <dbReference type="Proteomes" id="UP000197290"/>
    </source>
</evidence>
<evidence type="ECO:0000256" key="1">
    <source>
        <dbReference type="SAM" id="SignalP"/>
    </source>
</evidence>